<dbReference type="InterPro" id="IPR045073">
    <property type="entry name" value="Omega/Tau-like"/>
</dbReference>
<dbReference type="GO" id="GO:0005737">
    <property type="term" value="C:cytoplasm"/>
    <property type="evidence" value="ECO:0007669"/>
    <property type="project" value="TreeGrafter"/>
</dbReference>
<protein>
    <recommendedName>
        <fullName evidence="1">glutathione transferase</fullName>
        <ecNumber evidence="1">2.5.1.18</ecNumber>
    </recommendedName>
</protein>
<dbReference type="Proteomes" id="UP000652761">
    <property type="component" value="Unassembled WGS sequence"/>
</dbReference>
<dbReference type="Gene3D" id="1.20.1050.10">
    <property type="match status" value="1"/>
</dbReference>
<dbReference type="CDD" id="cd03185">
    <property type="entry name" value="GST_C_Tau"/>
    <property type="match status" value="1"/>
</dbReference>
<dbReference type="SFLD" id="SFLDG00358">
    <property type="entry name" value="Main_(cytGST)"/>
    <property type="match status" value="1"/>
</dbReference>
<feature type="region of interest" description="Disordered" evidence="4">
    <location>
        <begin position="244"/>
        <end position="280"/>
    </location>
</feature>
<comment type="catalytic activity">
    <reaction evidence="3">
        <text>RX + glutathione = an S-substituted glutathione + a halide anion + H(+)</text>
        <dbReference type="Rhea" id="RHEA:16437"/>
        <dbReference type="ChEBI" id="CHEBI:15378"/>
        <dbReference type="ChEBI" id="CHEBI:16042"/>
        <dbReference type="ChEBI" id="CHEBI:17792"/>
        <dbReference type="ChEBI" id="CHEBI:57925"/>
        <dbReference type="ChEBI" id="CHEBI:90779"/>
        <dbReference type="EC" id="2.5.1.18"/>
    </reaction>
</comment>
<dbReference type="SFLD" id="SFLDS00019">
    <property type="entry name" value="Glutathione_Transferase_(cytos"/>
    <property type="match status" value="1"/>
</dbReference>
<dbReference type="Pfam" id="PF02798">
    <property type="entry name" value="GST_N"/>
    <property type="match status" value="1"/>
</dbReference>
<keyword evidence="2" id="KW-0808">Transferase</keyword>
<dbReference type="PANTHER" id="PTHR11260:SF683">
    <property type="entry name" value="GLUTATHIONE TRANSFERASE"/>
    <property type="match status" value="1"/>
</dbReference>
<evidence type="ECO:0000256" key="4">
    <source>
        <dbReference type="SAM" id="MobiDB-lite"/>
    </source>
</evidence>
<dbReference type="PROSITE" id="PS50405">
    <property type="entry name" value="GST_CTER"/>
    <property type="match status" value="1"/>
</dbReference>
<dbReference type="OrthoDB" id="4951845at2759"/>
<comment type="caution">
    <text evidence="7">The sequence shown here is derived from an EMBL/GenBank/DDBJ whole genome shotgun (WGS) entry which is preliminary data.</text>
</comment>
<dbReference type="CDD" id="cd03058">
    <property type="entry name" value="GST_N_Tau"/>
    <property type="match status" value="1"/>
</dbReference>
<dbReference type="PANTHER" id="PTHR11260">
    <property type="entry name" value="GLUTATHIONE S-TRANSFERASE, GST, SUPERFAMILY, GST DOMAIN CONTAINING"/>
    <property type="match status" value="1"/>
</dbReference>
<sequence length="280" mass="30629">MASGTASESAAELKLFGMWASSYTHRVQLALKLKGLEFEYVEEDLANKSPSLLLYNPVHKKVPVLLHAGRALAESVVILQYVDETWEQNPIMPRDPYERAVVRFWCHFCDDKLAPAVGTVFRSTGEEQKVAVGEVHRNLDLLERELREGHFMGRRFFGGDTVGLLDIVVGCGSYWLSVFEEVAEVKLVDPTTFPLFHSWLRDFEAQEAVREIIPPAGRLLEYARGIRHYLLSLAPSQHDAAAAAAAAPGDANDGGGTGAGVDGANVAASTGTGEEDKKDC</sequence>
<dbReference type="FunFam" id="1.20.1050.10:FF:000016">
    <property type="entry name" value="Glutathione S-transferase U9"/>
    <property type="match status" value="1"/>
</dbReference>
<dbReference type="InterPro" id="IPR040079">
    <property type="entry name" value="Glutathione_S-Trfase"/>
</dbReference>
<dbReference type="InterPro" id="IPR045074">
    <property type="entry name" value="GST_C_Tau"/>
</dbReference>
<dbReference type="InterPro" id="IPR036282">
    <property type="entry name" value="Glutathione-S-Trfase_C_sf"/>
</dbReference>
<evidence type="ECO:0000313" key="8">
    <source>
        <dbReference type="Proteomes" id="UP000652761"/>
    </source>
</evidence>
<keyword evidence="8" id="KW-1185">Reference proteome</keyword>
<gene>
    <name evidence="7" type="ORF">Taro_054476</name>
</gene>
<dbReference type="PROSITE" id="PS50404">
    <property type="entry name" value="GST_NTER"/>
    <property type="match status" value="1"/>
</dbReference>
<proteinExistence type="predicted"/>
<accession>A0A843XQ57</accession>
<dbReference type="InterPro" id="IPR004045">
    <property type="entry name" value="Glutathione_S-Trfase_N"/>
</dbReference>
<dbReference type="InterPro" id="IPR036249">
    <property type="entry name" value="Thioredoxin-like_sf"/>
</dbReference>
<evidence type="ECO:0000256" key="2">
    <source>
        <dbReference type="ARBA" id="ARBA00022679"/>
    </source>
</evidence>
<feature type="domain" description="GST C-terminal" evidence="6">
    <location>
        <begin position="95"/>
        <end position="226"/>
    </location>
</feature>
<organism evidence="7 8">
    <name type="scientific">Colocasia esculenta</name>
    <name type="common">Wild taro</name>
    <name type="synonym">Arum esculentum</name>
    <dbReference type="NCBI Taxonomy" id="4460"/>
    <lineage>
        <taxon>Eukaryota</taxon>
        <taxon>Viridiplantae</taxon>
        <taxon>Streptophyta</taxon>
        <taxon>Embryophyta</taxon>
        <taxon>Tracheophyta</taxon>
        <taxon>Spermatophyta</taxon>
        <taxon>Magnoliopsida</taxon>
        <taxon>Liliopsida</taxon>
        <taxon>Araceae</taxon>
        <taxon>Aroideae</taxon>
        <taxon>Colocasieae</taxon>
        <taxon>Colocasia</taxon>
    </lineage>
</organism>
<reference evidence="7" key="1">
    <citation type="submission" date="2017-07" db="EMBL/GenBank/DDBJ databases">
        <title>Taro Niue Genome Assembly and Annotation.</title>
        <authorList>
            <person name="Atibalentja N."/>
            <person name="Keating K."/>
            <person name="Fields C.J."/>
        </authorList>
    </citation>
    <scope>NUCLEOTIDE SEQUENCE</scope>
    <source>
        <strain evidence="7">Niue_2</strain>
        <tissue evidence="7">Leaf</tissue>
    </source>
</reference>
<dbReference type="SUPFAM" id="SSF52833">
    <property type="entry name" value="Thioredoxin-like"/>
    <property type="match status" value="1"/>
</dbReference>
<dbReference type="Gene3D" id="3.40.30.10">
    <property type="entry name" value="Glutaredoxin"/>
    <property type="match status" value="1"/>
</dbReference>
<evidence type="ECO:0000313" key="7">
    <source>
        <dbReference type="EMBL" id="MQM21436.1"/>
    </source>
</evidence>
<evidence type="ECO:0000256" key="1">
    <source>
        <dbReference type="ARBA" id="ARBA00012452"/>
    </source>
</evidence>
<dbReference type="FunFam" id="3.40.30.10:FF:000197">
    <property type="entry name" value="Glutathione S-transferase U10"/>
    <property type="match status" value="1"/>
</dbReference>
<dbReference type="InterPro" id="IPR010987">
    <property type="entry name" value="Glutathione-S-Trfase_C-like"/>
</dbReference>
<dbReference type="EMBL" id="NMUH01011031">
    <property type="protein sequence ID" value="MQM21436.1"/>
    <property type="molecule type" value="Genomic_DNA"/>
</dbReference>
<name>A0A843XQ57_COLES</name>
<dbReference type="SMR" id="A0A843XQ57"/>
<dbReference type="GO" id="GO:0009407">
    <property type="term" value="P:toxin catabolic process"/>
    <property type="evidence" value="ECO:0007669"/>
    <property type="project" value="UniProtKB-ARBA"/>
</dbReference>
<evidence type="ECO:0000259" key="5">
    <source>
        <dbReference type="PROSITE" id="PS50404"/>
    </source>
</evidence>
<feature type="domain" description="GST N-terminal" evidence="5">
    <location>
        <begin position="11"/>
        <end position="90"/>
    </location>
</feature>
<dbReference type="AlphaFoldDB" id="A0A843XQ57"/>
<evidence type="ECO:0000256" key="3">
    <source>
        <dbReference type="ARBA" id="ARBA00047960"/>
    </source>
</evidence>
<evidence type="ECO:0000259" key="6">
    <source>
        <dbReference type="PROSITE" id="PS50405"/>
    </source>
</evidence>
<feature type="compositionally biased region" description="Gly residues" evidence="4">
    <location>
        <begin position="252"/>
        <end position="261"/>
    </location>
</feature>
<dbReference type="EC" id="2.5.1.18" evidence="1"/>
<dbReference type="SUPFAM" id="SSF47616">
    <property type="entry name" value="GST C-terminal domain-like"/>
    <property type="match status" value="1"/>
</dbReference>
<dbReference type="SFLD" id="SFLDG01152">
    <property type="entry name" value="Main.3:_Omega-_and_Tau-like"/>
    <property type="match status" value="1"/>
</dbReference>
<dbReference type="GO" id="GO:0006749">
    <property type="term" value="P:glutathione metabolic process"/>
    <property type="evidence" value="ECO:0007669"/>
    <property type="project" value="InterPro"/>
</dbReference>
<dbReference type="GO" id="GO:0004364">
    <property type="term" value="F:glutathione transferase activity"/>
    <property type="evidence" value="ECO:0007669"/>
    <property type="project" value="UniProtKB-EC"/>
</dbReference>